<sequence length="200" mass="22567">MIEELLKMMISGTVGNYTYDRLKSLLSSPPKSDDEHAPPAPDSSHDPDIKGIYGANIVYNNNYRTFDIVNDLYDVIDLVKSPMVHIVIEDKPSTAWHLPLVVVEDMETKEWYVFSKGRMAFEGSGGGLANSKDLLQFLINNDIRFAGWVLDFISSEKLSQGCKTWPSLRDSCLPLISYNKNQYFSKYVANVFGELSTPNK</sequence>
<name>A0AA37W836_9GAMM</name>
<dbReference type="AlphaFoldDB" id="A0AA37W836"/>
<organism evidence="2 3">
    <name type="scientific">Litoribrevibacter albus</name>
    <dbReference type="NCBI Taxonomy" id="1473156"/>
    <lineage>
        <taxon>Bacteria</taxon>
        <taxon>Pseudomonadati</taxon>
        <taxon>Pseudomonadota</taxon>
        <taxon>Gammaproteobacteria</taxon>
        <taxon>Oceanospirillales</taxon>
        <taxon>Oceanospirillaceae</taxon>
        <taxon>Litoribrevibacter</taxon>
    </lineage>
</organism>
<keyword evidence="3" id="KW-1185">Reference proteome</keyword>
<feature type="compositionally biased region" description="Basic and acidic residues" evidence="1">
    <location>
        <begin position="31"/>
        <end position="48"/>
    </location>
</feature>
<feature type="region of interest" description="Disordered" evidence="1">
    <location>
        <begin position="28"/>
        <end position="48"/>
    </location>
</feature>
<comment type="caution">
    <text evidence="2">The sequence shown here is derived from an EMBL/GenBank/DDBJ whole genome shotgun (WGS) entry which is preliminary data.</text>
</comment>
<accession>A0AA37W836</accession>
<reference evidence="2" key="2">
    <citation type="submission" date="2023-01" db="EMBL/GenBank/DDBJ databases">
        <title>Draft genome sequence of Litoribrevibacter albus strain NBRC 110071.</title>
        <authorList>
            <person name="Sun Q."/>
            <person name="Mori K."/>
        </authorList>
    </citation>
    <scope>NUCLEOTIDE SEQUENCE</scope>
    <source>
        <strain evidence="2">NBRC 110071</strain>
    </source>
</reference>
<dbReference type="Proteomes" id="UP001161389">
    <property type="component" value="Unassembled WGS sequence"/>
</dbReference>
<dbReference type="EMBL" id="BSNM01000026">
    <property type="protein sequence ID" value="GLQ33312.1"/>
    <property type="molecule type" value="Genomic_DNA"/>
</dbReference>
<dbReference type="RefSeq" id="WP_284383691.1">
    <property type="nucleotide sequence ID" value="NZ_BSNM01000026.1"/>
</dbReference>
<evidence type="ECO:0000256" key="1">
    <source>
        <dbReference type="SAM" id="MobiDB-lite"/>
    </source>
</evidence>
<reference evidence="2" key="1">
    <citation type="journal article" date="2014" name="Int. J. Syst. Evol. Microbiol.">
        <title>Complete genome sequence of Corynebacterium casei LMG S-19264T (=DSM 44701T), isolated from a smear-ripened cheese.</title>
        <authorList>
            <consortium name="US DOE Joint Genome Institute (JGI-PGF)"/>
            <person name="Walter F."/>
            <person name="Albersmeier A."/>
            <person name="Kalinowski J."/>
            <person name="Ruckert C."/>
        </authorList>
    </citation>
    <scope>NUCLEOTIDE SEQUENCE</scope>
    <source>
        <strain evidence="2">NBRC 110071</strain>
    </source>
</reference>
<proteinExistence type="predicted"/>
<evidence type="ECO:0000313" key="2">
    <source>
        <dbReference type="EMBL" id="GLQ33312.1"/>
    </source>
</evidence>
<gene>
    <name evidence="2" type="ORF">GCM10007876_37920</name>
</gene>
<evidence type="ECO:0000313" key="3">
    <source>
        <dbReference type="Proteomes" id="UP001161389"/>
    </source>
</evidence>
<protein>
    <submittedName>
        <fullName evidence="2">Uncharacterized protein</fullName>
    </submittedName>
</protein>